<reference evidence="2" key="1">
    <citation type="submission" date="2021-02" db="EMBL/GenBank/DDBJ databases">
        <authorList>
            <person name="Nowell W R."/>
        </authorList>
    </citation>
    <scope>NUCLEOTIDE SEQUENCE</scope>
</reference>
<keyword evidence="1" id="KW-0732">Signal</keyword>
<gene>
    <name evidence="2" type="ORF">KIK155_LOCUS15902</name>
</gene>
<comment type="caution">
    <text evidence="2">The sequence shown here is derived from an EMBL/GenBank/DDBJ whole genome shotgun (WGS) entry which is preliminary data.</text>
</comment>
<evidence type="ECO:0000313" key="3">
    <source>
        <dbReference type="Proteomes" id="UP000663865"/>
    </source>
</evidence>
<dbReference type="EMBL" id="CAJNYV010002790">
    <property type="protein sequence ID" value="CAF3503083.1"/>
    <property type="molecule type" value="Genomic_DNA"/>
</dbReference>
<evidence type="ECO:0008006" key="4">
    <source>
        <dbReference type="Google" id="ProtNLM"/>
    </source>
</evidence>
<organism evidence="2 3">
    <name type="scientific">Rotaria socialis</name>
    <dbReference type="NCBI Taxonomy" id="392032"/>
    <lineage>
        <taxon>Eukaryota</taxon>
        <taxon>Metazoa</taxon>
        <taxon>Spiralia</taxon>
        <taxon>Gnathifera</taxon>
        <taxon>Rotifera</taxon>
        <taxon>Eurotatoria</taxon>
        <taxon>Bdelloidea</taxon>
        <taxon>Philodinida</taxon>
        <taxon>Philodinidae</taxon>
        <taxon>Rotaria</taxon>
    </lineage>
</organism>
<dbReference type="Proteomes" id="UP000663865">
    <property type="component" value="Unassembled WGS sequence"/>
</dbReference>
<evidence type="ECO:0000313" key="2">
    <source>
        <dbReference type="EMBL" id="CAF3503083.1"/>
    </source>
</evidence>
<feature type="chain" id="PRO_5032895043" description="Secreted protein" evidence="1">
    <location>
        <begin position="21"/>
        <end position="77"/>
    </location>
</feature>
<proteinExistence type="predicted"/>
<protein>
    <recommendedName>
        <fullName evidence="4">Secreted protein</fullName>
    </recommendedName>
</protein>
<accession>A0A818H9W8</accession>
<feature type="signal peptide" evidence="1">
    <location>
        <begin position="1"/>
        <end position="20"/>
    </location>
</feature>
<evidence type="ECO:0000256" key="1">
    <source>
        <dbReference type="SAM" id="SignalP"/>
    </source>
</evidence>
<dbReference type="AlphaFoldDB" id="A0A818H9W8"/>
<name>A0A818H9W8_9BILA</name>
<sequence length="77" mass="8353">MISAVALVVSIVGIIMFTIGSNPAATTIKPVSTKVPTQTVTTNYMTTLVPVRIQRMPFDMNGPFPLCERCATLLNRL</sequence>